<keyword evidence="4 7" id="KW-0812">Transmembrane</keyword>
<feature type="transmembrane region" description="Helical" evidence="7">
    <location>
        <begin position="12"/>
        <end position="33"/>
    </location>
</feature>
<keyword evidence="5 7" id="KW-1133">Transmembrane helix</keyword>
<accession>A0ABY5ZL75</accession>
<gene>
    <name evidence="8" type="ORF">L9S41_09940</name>
</gene>
<sequence>MWRFLNKHRDMGLLLMRLGLGVMFLFHGVPKILGGPERWYQLGLAMGYLGIDFLPHMWGIAAALAETLGALCLLFGFFMRPACLVLAFTMAVAATMHLGRGGGLQAASHAIELGIVFCGLLILGPGRYSFDRS</sequence>
<evidence type="ECO:0000313" key="9">
    <source>
        <dbReference type="Proteomes" id="UP001060414"/>
    </source>
</evidence>
<dbReference type="PANTHER" id="PTHR33452">
    <property type="entry name" value="OXIDOREDUCTASE CATD-RELATED"/>
    <property type="match status" value="1"/>
</dbReference>
<feature type="transmembrane region" description="Helical" evidence="7">
    <location>
        <begin position="82"/>
        <end position="100"/>
    </location>
</feature>
<dbReference type="Pfam" id="PF07681">
    <property type="entry name" value="DoxX"/>
    <property type="match status" value="1"/>
</dbReference>
<protein>
    <submittedName>
        <fullName evidence="8">DoxX family protein</fullName>
    </submittedName>
</protein>
<keyword evidence="3" id="KW-1003">Cell membrane</keyword>
<evidence type="ECO:0000256" key="7">
    <source>
        <dbReference type="SAM" id="Phobius"/>
    </source>
</evidence>
<evidence type="ECO:0000256" key="4">
    <source>
        <dbReference type="ARBA" id="ARBA00022692"/>
    </source>
</evidence>
<comment type="similarity">
    <text evidence="2">Belongs to the DoxX family.</text>
</comment>
<evidence type="ECO:0000256" key="2">
    <source>
        <dbReference type="ARBA" id="ARBA00006679"/>
    </source>
</evidence>
<organism evidence="8 9">
    <name type="scientific">Geoalkalibacter halelectricus</name>
    <dbReference type="NCBI Taxonomy" id="2847045"/>
    <lineage>
        <taxon>Bacteria</taxon>
        <taxon>Pseudomonadati</taxon>
        <taxon>Thermodesulfobacteriota</taxon>
        <taxon>Desulfuromonadia</taxon>
        <taxon>Desulfuromonadales</taxon>
        <taxon>Geoalkalibacteraceae</taxon>
        <taxon>Geoalkalibacter</taxon>
    </lineage>
</organism>
<evidence type="ECO:0000256" key="1">
    <source>
        <dbReference type="ARBA" id="ARBA00004651"/>
    </source>
</evidence>
<feature type="transmembrane region" description="Helical" evidence="7">
    <location>
        <begin position="53"/>
        <end position="75"/>
    </location>
</feature>
<name>A0ABY5ZL75_9BACT</name>
<dbReference type="EMBL" id="CP092109">
    <property type="protein sequence ID" value="UWZ78021.1"/>
    <property type="molecule type" value="Genomic_DNA"/>
</dbReference>
<comment type="subcellular location">
    <subcellularLocation>
        <location evidence="1">Cell membrane</location>
        <topology evidence="1">Multi-pass membrane protein</topology>
    </subcellularLocation>
</comment>
<evidence type="ECO:0000256" key="5">
    <source>
        <dbReference type="ARBA" id="ARBA00022989"/>
    </source>
</evidence>
<proteinExistence type="inferred from homology"/>
<dbReference type="Proteomes" id="UP001060414">
    <property type="component" value="Chromosome"/>
</dbReference>
<dbReference type="InterPro" id="IPR032808">
    <property type="entry name" value="DoxX"/>
</dbReference>
<feature type="transmembrane region" description="Helical" evidence="7">
    <location>
        <begin position="106"/>
        <end position="124"/>
    </location>
</feature>
<evidence type="ECO:0000256" key="6">
    <source>
        <dbReference type="ARBA" id="ARBA00023136"/>
    </source>
</evidence>
<keyword evidence="9" id="KW-1185">Reference proteome</keyword>
<evidence type="ECO:0000256" key="3">
    <source>
        <dbReference type="ARBA" id="ARBA00022475"/>
    </source>
</evidence>
<reference evidence="8" key="1">
    <citation type="journal article" date="2022" name="Environ. Microbiol.">
        <title>Geoalkalibacter halelectricus SAP #1 sp. nov. possessing extracellular electron transfer and mineral#reducing capabilities from a haloalkaline environment.</title>
        <authorList>
            <person name="Yadav S."/>
            <person name="Singh R."/>
            <person name="Sundharam S.S."/>
            <person name="Chaudhary S."/>
            <person name="Krishnamurthi S."/>
            <person name="Patil S.A."/>
        </authorList>
    </citation>
    <scope>NUCLEOTIDE SEQUENCE</scope>
    <source>
        <strain evidence="8">SAP-1</strain>
    </source>
</reference>
<dbReference type="InterPro" id="IPR051907">
    <property type="entry name" value="DoxX-like_oxidoreductase"/>
</dbReference>
<keyword evidence="6 7" id="KW-0472">Membrane</keyword>
<dbReference type="RefSeq" id="WP_260746369.1">
    <property type="nucleotide sequence ID" value="NZ_CP092109.1"/>
</dbReference>
<dbReference type="PANTHER" id="PTHR33452:SF1">
    <property type="entry name" value="INNER MEMBRANE PROTEIN YPHA-RELATED"/>
    <property type="match status" value="1"/>
</dbReference>
<evidence type="ECO:0000313" key="8">
    <source>
        <dbReference type="EMBL" id="UWZ78021.1"/>
    </source>
</evidence>